<feature type="domain" description="Resolvase/invertase-type recombinase catalytic" evidence="1">
    <location>
        <begin position="11"/>
        <end position="103"/>
    </location>
</feature>
<reference evidence="2" key="1">
    <citation type="submission" date="2022-06" db="EMBL/GenBank/DDBJ databases">
        <authorList>
            <person name="Ping M."/>
        </authorList>
    </citation>
    <scope>NUCLEOTIDE SEQUENCE</scope>
    <source>
        <strain evidence="2">JCM11759T</strain>
    </source>
</reference>
<organism evidence="2 3">
    <name type="scientific">Nocardiopsis exhalans</name>
    <dbReference type="NCBI Taxonomy" id="163604"/>
    <lineage>
        <taxon>Bacteria</taxon>
        <taxon>Bacillati</taxon>
        <taxon>Actinomycetota</taxon>
        <taxon>Actinomycetes</taxon>
        <taxon>Streptosporangiales</taxon>
        <taxon>Nocardiopsidaceae</taxon>
        <taxon>Nocardiopsis</taxon>
    </lineage>
</organism>
<dbReference type="RefSeq" id="WP_254417323.1">
    <property type="nucleotide sequence ID" value="NZ_BAAAJB010000011.1"/>
</dbReference>
<dbReference type="Proteomes" id="UP001055940">
    <property type="component" value="Chromosome"/>
</dbReference>
<dbReference type="InterPro" id="IPR036162">
    <property type="entry name" value="Resolvase-like_N_sf"/>
</dbReference>
<protein>
    <submittedName>
        <fullName evidence="2">Recombinase family protein</fullName>
    </submittedName>
</protein>
<evidence type="ECO:0000259" key="1">
    <source>
        <dbReference type="Pfam" id="PF00239"/>
    </source>
</evidence>
<dbReference type="Pfam" id="PF00239">
    <property type="entry name" value="Resolvase"/>
    <property type="match status" value="1"/>
</dbReference>
<name>A0ABY5D3R8_9ACTN</name>
<gene>
    <name evidence="2" type="ORF">NE857_21155</name>
</gene>
<dbReference type="Gene3D" id="3.40.50.1390">
    <property type="entry name" value="Resolvase, N-terminal catalytic domain"/>
    <property type="match status" value="1"/>
</dbReference>
<evidence type="ECO:0000313" key="2">
    <source>
        <dbReference type="EMBL" id="USY17829.1"/>
    </source>
</evidence>
<dbReference type="EMBL" id="CP099837">
    <property type="protein sequence ID" value="USY17829.1"/>
    <property type="molecule type" value="Genomic_DNA"/>
</dbReference>
<accession>A0ABY5D3R8</accession>
<keyword evidence="3" id="KW-1185">Reference proteome</keyword>
<dbReference type="InterPro" id="IPR006119">
    <property type="entry name" value="Resolv_N"/>
</dbReference>
<sequence length="107" mass="11937">MITDEARPLAYGYLRIMGPADRERLLRFHGHMSAYAQERGFTLGNVFVDLSTSRESGFGRLVARLKQGDATEVLVPTLEHFTRFPSLQAGVVTQIEALGVTVWEVGR</sequence>
<proteinExistence type="predicted"/>
<evidence type="ECO:0000313" key="3">
    <source>
        <dbReference type="Proteomes" id="UP001055940"/>
    </source>
</evidence>